<accession>A0A4Q2U252</accession>
<dbReference type="AlphaFoldDB" id="A0A4Q2U252"/>
<dbReference type="RefSeq" id="WP_129230251.1">
    <property type="nucleotide sequence ID" value="NZ_QYBB01000134.1"/>
</dbReference>
<feature type="signal peptide" evidence="2">
    <location>
        <begin position="1"/>
        <end position="28"/>
    </location>
</feature>
<evidence type="ECO:0008006" key="5">
    <source>
        <dbReference type="Google" id="ProtNLM"/>
    </source>
</evidence>
<keyword evidence="4" id="KW-1185">Reference proteome</keyword>
<reference evidence="3 4" key="2">
    <citation type="submission" date="2019-02" db="EMBL/GenBank/DDBJ databases">
        <title>'Lichenibacterium ramalinii' gen. nov. sp. nov., 'Lichenibacterium minor' gen. nov. sp. nov.</title>
        <authorList>
            <person name="Pankratov T."/>
        </authorList>
    </citation>
    <scope>NUCLEOTIDE SEQUENCE [LARGE SCALE GENOMIC DNA]</scope>
    <source>
        <strain evidence="3 4">RmlP026</strain>
    </source>
</reference>
<evidence type="ECO:0000256" key="1">
    <source>
        <dbReference type="SAM" id="MobiDB-lite"/>
    </source>
</evidence>
<dbReference type="OrthoDB" id="6206554at2"/>
<feature type="region of interest" description="Disordered" evidence="1">
    <location>
        <begin position="127"/>
        <end position="147"/>
    </location>
</feature>
<comment type="caution">
    <text evidence="3">The sequence shown here is derived from an EMBL/GenBank/DDBJ whole genome shotgun (WGS) entry which is preliminary data.</text>
</comment>
<protein>
    <recommendedName>
        <fullName evidence="5">Twin-arginine translocation signal domain-containing protein</fullName>
    </recommendedName>
</protein>
<evidence type="ECO:0000256" key="2">
    <source>
        <dbReference type="SAM" id="SignalP"/>
    </source>
</evidence>
<feature type="compositionally biased region" description="Basic and acidic residues" evidence="1">
    <location>
        <begin position="137"/>
        <end position="147"/>
    </location>
</feature>
<proteinExistence type="predicted"/>
<organism evidence="3 4">
    <name type="scientific">Lichenibacterium minor</name>
    <dbReference type="NCBI Taxonomy" id="2316528"/>
    <lineage>
        <taxon>Bacteria</taxon>
        <taxon>Pseudomonadati</taxon>
        <taxon>Pseudomonadota</taxon>
        <taxon>Alphaproteobacteria</taxon>
        <taxon>Hyphomicrobiales</taxon>
        <taxon>Lichenihabitantaceae</taxon>
        <taxon>Lichenibacterium</taxon>
    </lineage>
</organism>
<sequence length="241" mass="25845">MNAPVTRRALLGATAAVGAMSLPVLAEAAIPVSVPANLDAELFALLDRWREARAAWDATDVPLCEAQDRARADYPPMPDALWSGSRDLHIHLGAEATGRGVLPSGRVGSYFLPGDVEKLRAGPPVTRWATVGDDVDPPPREPDPRGEARRQEIIATHDHWWAKRKAVEDAVGYTAAIEQAEALAEAWDAVDDTLRLHQPHTVAGLARKAAWVADCLSQEIGRDDLAAGFARQVAAFSGVTS</sequence>
<dbReference type="InterPro" id="IPR006311">
    <property type="entry name" value="TAT_signal"/>
</dbReference>
<evidence type="ECO:0000313" key="4">
    <source>
        <dbReference type="Proteomes" id="UP000290759"/>
    </source>
</evidence>
<dbReference type="PROSITE" id="PS51318">
    <property type="entry name" value="TAT"/>
    <property type="match status" value="1"/>
</dbReference>
<gene>
    <name evidence="3" type="ORF">D3273_27660</name>
</gene>
<feature type="chain" id="PRO_5020294351" description="Twin-arginine translocation signal domain-containing protein" evidence="2">
    <location>
        <begin position="29"/>
        <end position="241"/>
    </location>
</feature>
<evidence type="ECO:0000313" key="3">
    <source>
        <dbReference type="EMBL" id="RYC28755.1"/>
    </source>
</evidence>
<reference evidence="3 4" key="1">
    <citation type="submission" date="2018-12" db="EMBL/GenBank/DDBJ databases">
        <authorList>
            <person name="Grouzdev D.S."/>
            <person name="Krutkina M.S."/>
        </authorList>
    </citation>
    <scope>NUCLEOTIDE SEQUENCE [LARGE SCALE GENOMIC DNA]</scope>
    <source>
        <strain evidence="3 4">RmlP026</strain>
    </source>
</reference>
<name>A0A4Q2U252_9HYPH</name>
<dbReference type="EMBL" id="QYBB01000134">
    <property type="protein sequence ID" value="RYC28755.1"/>
    <property type="molecule type" value="Genomic_DNA"/>
</dbReference>
<dbReference type="Proteomes" id="UP000290759">
    <property type="component" value="Unassembled WGS sequence"/>
</dbReference>
<keyword evidence="2" id="KW-0732">Signal</keyword>